<evidence type="ECO:0000313" key="2">
    <source>
        <dbReference type="Proteomes" id="UP000831701"/>
    </source>
</evidence>
<reference evidence="1" key="1">
    <citation type="submission" date="2022-04" db="EMBL/GenBank/DDBJ databases">
        <title>Jade perch genome.</title>
        <authorList>
            <person name="Chao B."/>
        </authorList>
    </citation>
    <scope>NUCLEOTIDE SEQUENCE</scope>
    <source>
        <strain evidence="1">CB-2022</strain>
    </source>
</reference>
<organism evidence="1 2">
    <name type="scientific">Scortum barcoo</name>
    <name type="common">barcoo grunter</name>
    <dbReference type="NCBI Taxonomy" id="214431"/>
    <lineage>
        <taxon>Eukaryota</taxon>
        <taxon>Metazoa</taxon>
        <taxon>Chordata</taxon>
        <taxon>Craniata</taxon>
        <taxon>Vertebrata</taxon>
        <taxon>Euteleostomi</taxon>
        <taxon>Actinopterygii</taxon>
        <taxon>Neopterygii</taxon>
        <taxon>Teleostei</taxon>
        <taxon>Neoteleostei</taxon>
        <taxon>Acanthomorphata</taxon>
        <taxon>Eupercaria</taxon>
        <taxon>Centrarchiformes</taxon>
        <taxon>Terapontoidei</taxon>
        <taxon>Terapontidae</taxon>
        <taxon>Scortum</taxon>
    </lineage>
</organism>
<comment type="caution">
    <text evidence="1">The sequence shown here is derived from an EMBL/GenBank/DDBJ whole genome shotgun (WGS) entry which is preliminary data.</text>
</comment>
<dbReference type="Proteomes" id="UP000831701">
    <property type="component" value="Chromosome 2"/>
</dbReference>
<proteinExistence type="predicted"/>
<sequence length="80" mass="8964">MAITTLCAVVAVLRVLPNRAQFFRHESVSLSCELQGNSSVWTVKRNTQSDINEKCSTSWDKRNGSHCLIEDLYPSDTAAY</sequence>
<protein>
    <submittedName>
        <fullName evidence="1">Uncharacterized protein</fullName>
    </submittedName>
</protein>
<evidence type="ECO:0000313" key="1">
    <source>
        <dbReference type="EMBL" id="KAI3375484.1"/>
    </source>
</evidence>
<name>A0ACB8X622_9TELE</name>
<gene>
    <name evidence="1" type="ORF">L3Q82_003815</name>
</gene>
<keyword evidence="2" id="KW-1185">Reference proteome</keyword>
<accession>A0ACB8X622</accession>
<dbReference type="EMBL" id="CM041532">
    <property type="protein sequence ID" value="KAI3375484.1"/>
    <property type="molecule type" value="Genomic_DNA"/>
</dbReference>